<proteinExistence type="predicted"/>
<evidence type="ECO:0000313" key="1">
    <source>
        <dbReference type="EMBL" id="XDS46375.1"/>
    </source>
</evidence>
<accession>A0AB39UBK0</accession>
<dbReference type="InterPro" id="IPR011009">
    <property type="entry name" value="Kinase-like_dom_sf"/>
</dbReference>
<dbReference type="EMBL" id="CP129682">
    <property type="protein sequence ID" value="XDS48845.1"/>
    <property type="molecule type" value="Genomic_DNA"/>
</dbReference>
<dbReference type="SUPFAM" id="SSF56112">
    <property type="entry name" value="Protein kinase-like (PK-like)"/>
    <property type="match status" value="1"/>
</dbReference>
<name>A0AB39UBK0_9BIFI</name>
<evidence type="ECO:0000313" key="2">
    <source>
        <dbReference type="EMBL" id="XDS48845.1"/>
    </source>
</evidence>
<evidence type="ECO:0000313" key="3">
    <source>
        <dbReference type="EMBL" id="XDS50071.1"/>
    </source>
</evidence>
<protein>
    <recommendedName>
        <fullName evidence="4">Aminoglycoside phosphotransferase domain-containing protein</fullName>
    </recommendedName>
</protein>
<dbReference type="EMBL" id="CP129683">
    <property type="protein sequence ID" value="XDS50071.1"/>
    <property type="molecule type" value="Genomic_DNA"/>
</dbReference>
<dbReference type="KEGG" id="bfk:QN062_06610"/>
<gene>
    <name evidence="3" type="ORF">QN062_06610</name>
    <name evidence="2" type="ORF">QN216_00805</name>
    <name evidence="1" type="ORF">QN217_09640</name>
</gene>
<dbReference type="AlphaFoldDB" id="A0AB39UBK0"/>
<sequence length="316" mass="34846">MPIDTGNTQVSLSSEDQWRWGDVKETDITPSWVGGDGIFTEGVDANDDPVLRRVFTKESRPYASPFNVIAAMMKAAGEISVAPEVVTVADETIVMRRMPEHWRNAKLDELRDPYILWAVLEQHRRVHEITVDKVLSMSHRSILDDVSSMRDRCVASSVPLPHGIDHILKDLEPFIARVDGLREPCVPCHGDGAASNVLIDTQTEQDAPNAPLLTGWTVSGVMDPLEEAGSVLSEVGQFCGNQSSLVTGLGLDAECLRPAQAFSIINDVYWSLIGLWRSATSENAAVDFAKYGLWRLVKARNQLCTPIGPGKWLKEL</sequence>
<evidence type="ECO:0008006" key="4">
    <source>
        <dbReference type="Google" id="ProtNLM"/>
    </source>
</evidence>
<dbReference type="RefSeq" id="WP_369341043.1">
    <property type="nucleotide sequence ID" value="NZ_CP129675.1"/>
</dbReference>
<dbReference type="EMBL" id="CP129675">
    <property type="protein sequence ID" value="XDS46375.1"/>
    <property type="molecule type" value="Genomic_DNA"/>
</dbReference>
<dbReference type="Gene3D" id="3.90.1200.10">
    <property type="match status" value="1"/>
</dbReference>
<reference evidence="1" key="1">
    <citation type="submission" date="2023-07" db="EMBL/GenBank/DDBJ databases">
        <title>Bifidobacterium aquikefiriaerophilum sp. nov. and Bifidobacterium eccum sp. nov., isolated from water kefir.</title>
        <authorList>
            <person name="Breselge S."/>
            <person name="Bellassi P."/>
            <person name="Barcenilla C."/>
            <person name="Alvarez-Ordonez A."/>
            <person name="Morelli L."/>
            <person name="Cotter P.D."/>
        </authorList>
    </citation>
    <scope>NUCLEOTIDE SEQUENCE</scope>
    <source>
        <strain evidence="3">WK012_4_13</strain>
        <strain evidence="2">WK013_4_14</strain>
        <strain evidence="1">WK048_4_13</strain>
    </source>
</reference>
<organism evidence="1">
    <name type="scientific">Bifidobacterium fermentum</name>
    <dbReference type="NCBI Taxonomy" id="3059035"/>
    <lineage>
        <taxon>Bacteria</taxon>
        <taxon>Bacillati</taxon>
        <taxon>Actinomycetota</taxon>
        <taxon>Actinomycetes</taxon>
        <taxon>Bifidobacteriales</taxon>
        <taxon>Bifidobacteriaceae</taxon>
        <taxon>Bifidobacterium</taxon>
    </lineage>
</organism>